<dbReference type="KEGG" id="mhl:MHLP_04290"/>
<dbReference type="AlphaFoldDB" id="I7BKN0"/>
<feature type="domain" description="Methionyl/Leucyl tRNA synthetase" evidence="8">
    <location>
        <begin position="1"/>
        <end position="136"/>
    </location>
</feature>
<name>I7BKN0_MYCHA</name>
<gene>
    <name evidence="9" type="ordered locus">MHLP_04290</name>
</gene>
<dbReference type="InterPro" id="IPR009080">
    <property type="entry name" value="tRNAsynth_Ia_anticodon-bd"/>
</dbReference>
<dbReference type="InterPro" id="IPR033911">
    <property type="entry name" value="MetRS_core"/>
</dbReference>
<dbReference type="PATRIC" id="fig|1212765.3.peg.975"/>
<comment type="similarity">
    <text evidence="7">Belongs to the class-I aminoacyl-tRNA synthetase family.</text>
</comment>
<dbReference type="EMBL" id="CP003731">
    <property type="protein sequence ID" value="AFO52438.1"/>
    <property type="molecule type" value="Genomic_DNA"/>
</dbReference>
<evidence type="ECO:0000313" key="9">
    <source>
        <dbReference type="EMBL" id="AFO52438.1"/>
    </source>
</evidence>
<dbReference type="Gene3D" id="1.10.730.10">
    <property type="entry name" value="Isoleucyl-tRNA Synthetase, Domain 1"/>
    <property type="match status" value="1"/>
</dbReference>
<dbReference type="HOGENOM" id="CLU_009710_9_4_14"/>
<feature type="domain" description="Methionyl/Leucyl tRNA synthetase" evidence="8">
    <location>
        <begin position="140"/>
        <end position="346"/>
    </location>
</feature>
<keyword evidence="6 7" id="KW-0030">Aminoacyl-tRNA synthetase</keyword>
<keyword evidence="2 7" id="KW-0436">Ligase</keyword>
<evidence type="ECO:0000256" key="2">
    <source>
        <dbReference type="ARBA" id="ARBA00022598"/>
    </source>
</evidence>
<dbReference type="InterPro" id="IPR015413">
    <property type="entry name" value="Methionyl/Leucyl_tRNA_Synth"/>
</dbReference>
<dbReference type="Proteomes" id="UP000006502">
    <property type="component" value="Chromosome"/>
</dbReference>
<keyword evidence="3 7" id="KW-0547">Nucleotide-binding</keyword>
<protein>
    <recommendedName>
        <fullName evidence="1">methionine--tRNA ligase</fullName>
        <ecNumber evidence="1">6.1.1.10</ecNumber>
    </recommendedName>
</protein>
<evidence type="ECO:0000256" key="6">
    <source>
        <dbReference type="ARBA" id="ARBA00023146"/>
    </source>
</evidence>
<evidence type="ECO:0000256" key="3">
    <source>
        <dbReference type="ARBA" id="ARBA00022741"/>
    </source>
</evidence>
<keyword evidence="4 7" id="KW-0067">ATP-binding</keyword>
<reference evidence="9 10" key="1">
    <citation type="journal article" date="2012" name="J. Bacteriol.">
        <title>Genome Sequence of "Candidatus Mycoplasma haemolamae" Strain Purdue, a Red Blood Cell Pathogen of Alpacas (Vicugna pacos) and Llamas (Lama glama).</title>
        <authorList>
            <person name="Guimaraes A.M."/>
            <person name="Toth B."/>
            <person name="Santos A.P."/>
            <person name="do Nascimento N.C."/>
            <person name="Kritchevsky J.E."/>
            <person name="Messick J.B."/>
        </authorList>
    </citation>
    <scope>NUCLEOTIDE SEQUENCE [LARGE SCALE GENOMIC DNA]</scope>
    <source>
        <strain evidence="9 10">Purdue</strain>
    </source>
</reference>
<dbReference type="SUPFAM" id="SSF52374">
    <property type="entry name" value="Nucleotidylyl transferase"/>
    <property type="match status" value="1"/>
</dbReference>
<dbReference type="PANTHER" id="PTHR43326">
    <property type="entry name" value="METHIONYL-TRNA SYNTHETASE"/>
    <property type="match status" value="1"/>
</dbReference>
<dbReference type="PANTHER" id="PTHR43326:SF1">
    <property type="entry name" value="METHIONINE--TRNA LIGASE, MITOCHONDRIAL"/>
    <property type="match status" value="1"/>
</dbReference>
<dbReference type="GO" id="GO:0005524">
    <property type="term" value="F:ATP binding"/>
    <property type="evidence" value="ECO:0007669"/>
    <property type="project" value="UniProtKB-KW"/>
</dbReference>
<organism evidence="9 10">
    <name type="scientific">Mycoplasma haematolamae (strain Purdue)</name>
    <dbReference type="NCBI Taxonomy" id="1212765"/>
    <lineage>
        <taxon>Bacteria</taxon>
        <taxon>Bacillati</taxon>
        <taxon>Mycoplasmatota</taxon>
        <taxon>Mollicutes</taxon>
        <taxon>Mycoplasmataceae</taxon>
        <taxon>Mycoplasma</taxon>
    </lineage>
</organism>
<dbReference type="PRINTS" id="PR01041">
    <property type="entry name" value="TRNASYNTHMET"/>
</dbReference>
<dbReference type="STRING" id="1212765.MHLP_04290"/>
<dbReference type="Pfam" id="PF09334">
    <property type="entry name" value="tRNA-synt_1g"/>
    <property type="match status" value="2"/>
</dbReference>
<evidence type="ECO:0000256" key="5">
    <source>
        <dbReference type="ARBA" id="ARBA00022917"/>
    </source>
</evidence>
<dbReference type="GO" id="GO:0006431">
    <property type="term" value="P:methionyl-tRNA aminoacylation"/>
    <property type="evidence" value="ECO:0007669"/>
    <property type="project" value="InterPro"/>
</dbReference>
<dbReference type="InterPro" id="IPR023457">
    <property type="entry name" value="Met-tRNA_synth_2"/>
</dbReference>
<proteinExistence type="inferred from homology"/>
<evidence type="ECO:0000256" key="4">
    <source>
        <dbReference type="ARBA" id="ARBA00022840"/>
    </source>
</evidence>
<evidence type="ECO:0000313" key="10">
    <source>
        <dbReference type="Proteomes" id="UP000006502"/>
    </source>
</evidence>
<evidence type="ECO:0000259" key="8">
    <source>
        <dbReference type="Pfam" id="PF09334"/>
    </source>
</evidence>
<dbReference type="InterPro" id="IPR014729">
    <property type="entry name" value="Rossmann-like_a/b/a_fold"/>
</dbReference>
<dbReference type="Gene3D" id="2.170.220.10">
    <property type="match status" value="1"/>
</dbReference>
<dbReference type="GO" id="GO:0004825">
    <property type="term" value="F:methionine-tRNA ligase activity"/>
    <property type="evidence" value="ECO:0007669"/>
    <property type="project" value="UniProtKB-EC"/>
</dbReference>
<dbReference type="EC" id="6.1.1.10" evidence="1"/>
<keyword evidence="5 7" id="KW-0648">Protein biosynthesis</keyword>
<dbReference type="SUPFAM" id="SSF47323">
    <property type="entry name" value="Anticodon-binding domain of a subclass of class I aminoacyl-tRNA synthetases"/>
    <property type="match status" value="1"/>
</dbReference>
<dbReference type="Gene3D" id="3.40.50.620">
    <property type="entry name" value="HUPs"/>
    <property type="match status" value="1"/>
</dbReference>
<evidence type="ECO:0000256" key="7">
    <source>
        <dbReference type="RuleBase" id="RU363039"/>
    </source>
</evidence>
<evidence type="ECO:0000256" key="1">
    <source>
        <dbReference type="ARBA" id="ARBA00012838"/>
    </source>
</evidence>
<keyword evidence="10" id="KW-1185">Reference proteome</keyword>
<sequence length="498" mass="57879">MFYASGDPHVGHAYTLIIADLIKRYFNLIGREAFLLTGTDEHGEKILNKALEEELSPQELVNRNSLKFQSLWKELELKGDYFIRTTDEGHKRFALGLFNSLLEKGKIYTSSWSGYKCISCETNYSEKYFNQSPVCELGHPLEKRSEDTYFLKVSEEIDWLSRHYESSEIVLPSHHLNSLKSGFFSSLEDLSITRKSLSWGIQLPNSDFAIYVWFEALSGYFSNPEVRKKWSPNSDTKIIQVIGKEIFRFHSIYLPVILKSLELKTPDKLLVHGWLLQNDRKISKSEMKTNPVLSLREILDVCNLESLKWYCLFLNWTDDHSFAEELIKQFYNKTVVNLFGNLINRLKGIMKKSDLVTGTLESDFSNKAFNEEWEKGTQLLEFLEADLDNLKIQEVVSKTIQLLEQANYLLEVSEPWKLSREDLIYRELSVFLYRQLVLSSYLLSPIFSSSRWLEIKEALSISNRPDTIDCEFLTNLIAFQGVKLPKTVNLFEKYDLSS</sequence>
<accession>I7BKN0</accession>
<reference evidence="10" key="2">
    <citation type="submission" date="2012-07" db="EMBL/GenBank/DDBJ databases">
        <title>Complete genome sequence of 'Candidatus Mycoplasma haemolamae'.</title>
        <authorList>
            <person name="Guimaraes A.M.S."/>
            <person name="Toth B."/>
            <person name="Santos A.P."/>
            <person name="Nascimento N.C."/>
            <person name="Sojka J.E."/>
            <person name="Messick J.B."/>
        </authorList>
    </citation>
    <scope>NUCLEOTIDE SEQUENCE [LARGE SCALE GENOMIC DNA]</scope>
    <source>
        <strain evidence="10">Purdue</strain>
    </source>
</reference>